<reference evidence="2" key="1">
    <citation type="submission" date="2016-10" db="EMBL/GenBank/DDBJ databases">
        <title>Sequence of Gallionella enrichment culture.</title>
        <authorList>
            <person name="Poehlein A."/>
            <person name="Muehling M."/>
            <person name="Daniel R."/>
        </authorList>
    </citation>
    <scope>NUCLEOTIDE SEQUENCE</scope>
</reference>
<feature type="domain" description="Porin" evidence="1">
    <location>
        <begin position="7"/>
        <end position="286"/>
    </location>
</feature>
<accession>A0A1J5Q931</accession>
<comment type="caution">
    <text evidence="2">The sequence shown here is derived from an EMBL/GenBank/DDBJ whole genome shotgun (WGS) entry which is preliminary data.</text>
</comment>
<dbReference type="Pfam" id="PF13609">
    <property type="entry name" value="Porin_4"/>
    <property type="match status" value="1"/>
</dbReference>
<dbReference type="AlphaFoldDB" id="A0A1J5Q931"/>
<dbReference type="GO" id="GO:0015288">
    <property type="term" value="F:porin activity"/>
    <property type="evidence" value="ECO:0007669"/>
    <property type="project" value="InterPro"/>
</dbReference>
<protein>
    <submittedName>
        <fullName evidence="2">Porin</fullName>
    </submittedName>
</protein>
<dbReference type="Gene3D" id="2.40.160.10">
    <property type="entry name" value="Porin"/>
    <property type="match status" value="1"/>
</dbReference>
<dbReference type="InterPro" id="IPR023614">
    <property type="entry name" value="Porin_dom_sf"/>
</dbReference>
<gene>
    <name evidence="2" type="primary">opmA</name>
    <name evidence="2" type="ORF">GALL_380820</name>
</gene>
<organism evidence="2">
    <name type="scientific">mine drainage metagenome</name>
    <dbReference type="NCBI Taxonomy" id="410659"/>
    <lineage>
        <taxon>unclassified sequences</taxon>
        <taxon>metagenomes</taxon>
        <taxon>ecological metagenomes</taxon>
    </lineage>
</organism>
<name>A0A1J5Q931_9ZZZZ</name>
<dbReference type="GO" id="GO:0016020">
    <property type="term" value="C:membrane"/>
    <property type="evidence" value="ECO:0007669"/>
    <property type="project" value="InterPro"/>
</dbReference>
<dbReference type="InterPro" id="IPR033900">
    <property type="entry name" value="Gram_neg_porin_domain"/>
</dbReference>
<evidence type="ECO:0000313" key="2">
    <source>
        <dbReference type="EMBL" id="OIQ80166.1"/>
    </source>
</evidence>
<sequence length="306" mass="31372">MKKILIATTALVLVAGAASADVTVAGSGYFGLKYDSGNKAAGMNNTYLFDRTQLDIGGSKTTDSGLTFHGKFRVRSNSYTTANNINGGQVGITAGGWDVSVGNIADAIDAMSLYYNSEIGLSGQGGETIYGWPFNGYDSYGLGNNGVLATYPVGNLIVRGSVQTGTVNTTGTKNENAVSVFDKFGALSLEAGYVEKQNSFHAVTAVAEYALGTANVGLAYGSVKYTATGVTNATTTLYGNTTFGATTVSAFVSNTTNVAQKSTYGVGASYDLGSGAAIKGAIRKDNGLNSTGTDDTVADLGVAFKF</sequence>
<proteinExistence type="predicted"/>
<evidence type="ECO:0000259" key="1">
    <source>
        <dbReference type="Pfam" id="PF13609"/>
    </source>
</evidence>
<dbReference type="EMBL" id="MLJW01001099">
    <property type="protein sequence ID" value="OIQ80166.1"/>
    <property type="molecule type" value="Genomic_DNA"/>
</dbReference>
<dbReference type="SUPFAM" id="SSF56935">
    <property type="entry name" value="Porins"/>
    <property type="match status" value="1"/>
</dbReference>